<evidence type="ECO:0000256" key="5">
    <source>
        <dbReference type="ARBA" id="ARBA00038121"/>
    </source>
</evidence>
<evidence type="ECO:0000259" key="7">
    <source>
        <dbReference type="Pfam" id="PF08544"/>
    </source>
</evidence>
<dbReference type="InterPro" id="IPR014606">
    <property type="entry name" value="Heptose_7-P_kinase"/>
</dbReference>
<protein>
    <recommendedName>
        <fullName evidence="10">GHMP kinase</fullName>
    </recommendedName>
</protein>
<evidence type="ECO:0000313" key="8">
    <source>
        <dbReference type="EMBL" id="KKU69679.1"/>
    </source>
</evidence>
<evidence type="ECO:0000256" key="1">
    <source>
        <dbReference type="ARBA" id="ARBA00022679"/>
    </source>
</evidence>
<dbReference type="PATRIC" id="fig|1618354.3.peg.427"/>
<comment type="similarity">
    <text evidence="5">Belongs to the GHMP kinase family.</text>
</comment>
<gene>
    <name evidence="8" type="ORF">UX92_C0012G0022</name>
</gene>
<evidence type="ECO:0000259" key="6">
    <source>
        <dbReference type="Pfam" id="PF00288"/>
    </source>
</evidence>
<evidence type="ECO:0000256" key="4">
    <source>
        <dbReference type="ARBA" id="ARBA00022840"/>
    </source>
</evidence>
<evidence type="ECO:0000256" key="3">
    <source>
        <dbReference type="ARBA" id="ARBA00022777"/>
    </source>
</evidence>
<keyword evidence="1" id="KW-0808">Transferase</keyword>
<dbReference type="InterPro" id="IPR052203">
    <property type="entry name" value="GHMP_Kinase-Related"/>
</dbReference>
<name>A0A0G1SJM7_9BACT</name>
<dbReference type="InterPro" id="IPR006204">
    <property type="entry name" value="GHMP_kinase_N_dom"/>
</dbReference>
<organism evidence="8 9">
    <name type="scientific">Candidatus Amesbacteria bacterium GW2011_GWA1_47_20</name>
    <dbReference type="NCBI Taxonomy" id="1618354"/>
    <lineage>
        <taxon>Bacteria</taxon>
        <taxon>Candidatus Amesiibacteriota</taxon>
    </lineage>
</organism>
<dbReference type="SUPFAM" id="SSF55060">
    <property type="entry name" value="GHMP Kinase, C-terminal domain"/>
    <property type="match status" value="1"/>
</dbReference>
<dbReference type="Pfam" id="PF08544">
    <property type="entry name" value="GHMP_kinases_C"/>
    <property type="match status" value="1"/>
</dbReference>
<comment type="caution">
    <text evidence="8">The sequence shown here is derived from an EMBL/GenBank/DDBJ whole genome shotgun (WGS) entry which is preliminary data.</text>
</comment>
<dbReference type="GO" id="GO:0005524">
    <property type="term" value="F:ATP binding"/>
    <property type="evidence" value="ECO:0007669"/>
    <property type="project" value="UniProtKB-KW"/>
</dbReference>
<dbReference type="InterPro" id="IPR020568">
    <property type="entry name" value="Ribosomal_Su5_D2-typ_SF"/>
</dbReference>
<dbReference type="PANTHER" id="PTHR32463:SF0">
    <property type="entry name" value="L-FUCOSE KINASE"/>
    <property type="match status" value="1"/>
</dbReference>
<dbReference type="Pfam" id="PF00288">
    <property type="entry name" value="GHMP_kinases_N"/>
    <property type="match status" value="1"/>
</dbReference>
<feature type="domain" description="GHMP kinase C-terminal" evidence="7">
    <location>
        <begin position="197"/>
        <end position="277"/>
    </location>
</feature>
<dbReference type="PIRSF" id="PIRSF036406">
    <property type="entry name" value="Hept_kin"/>
    <property type="match status" value="1"/>
</dbReference>
<keyword evidence="3" id="KW-0418">Kinase</keyword>
<evidence type="ECO:0008006" key="10">
    <source>
        <dbReference type="Google" id="ProtNLM"/>
    </source>
</evidence>
<evidence type="ECO:0000256" key="2">
    <source>
        <dbReference type="ARBA" id="ARBA00022741"/>
    </source>
</evidence>
<dbReference type="PRINTS" id="PR00960">
    <property type="entry name" value="LMBPPROTEIN"/>
</dbReference>
<keyword evidence="2" id="KW-0547">Nucleotide-binding</keyword>
<dbReference type="InterPro" id="IPR001174">
    <property type="entry name" value="HddA/FKP"/>
</dbReference>
<accession>A0A0G1SJM7</accession>
<dbReference type="InterPro" id="IPR013750">
    <property type="entry name" value="GHMP_kinase_C_dom"/>
</dbReference>
<dbReference type="EMBL" id="LCOA01000012">
    <property type="protein sequence ID" value="KKU69679.1"/>
    <property type="molecule type" value="Genomic_DNA"/>
</dbReference>
<dbReference type="PANTHER" id="PTHR32463">
    <property type="entry name" value="L-FUCOSE KINASE"/>
    <property type="match status" value="1"/>
</dbReference>
<dbReference type="Proteomes" id="UP000034565">
    <property type="component" value="Unassembled WGS sequence"/>
</dbReference>
<dbReference type="GO" id="GO:0042352">
    <property type="term" value="P:GDP-L-fucose salvage"/>
    <property type="evidence" value="ECO:0007669"/>
    <property type="project" value="TreeGrafter"/>
</dbReference>
<reference evidence="8 9" key="1">
    <citation type="journal article" date="2015" name="Nature">
        <title>rRNA introns, odd ribosomes, and small enigmatic genomes across a large radiation of phyla.</title>
        <authorList>
            <person name="Brown C.T."/>
            <person name="Hug L.A."/>
            <person name="Thomas B.C."/>
            <person name="Sharon I."/>
            <person name="Castelle C.J."/>
            <person name="Singh A."/>
            <person name="Wilkins M.J."/>
            <person name="Williams K.H."/>
            <person name="Banfield J.F."/>
        </authorList>
    </citation>
    <scope>NUCLEOTIDE SEQUENCE [LARGE SCALE GENOMIC DNA]</scope>
</reference>
<feature type="domain" description="GHMP kinase N-terminal" evidence="6">
    <location>
        <begin position="44"/>
        <end position="126"/>
    </location>
</feature>
<dbReference type="AlphaFoldDB" id="A0A0G1SJM7"/>
<dbReference type="InterPro" id="IPR036554">
    <property type="entry name" value="GHMP_kinase_C_sf"/>
</dbReference>
<keyword evidence="4" id="KW-0067">ATP-binding</keyword>
<dbReference type="GO" id="GO:0050201">
    <property type="term" value="F:fucokinase activity"/>
    <property type="evidence" value="ECO:0007669"/>
    <property type="project" value="TreeGrafter"/>
</dbReference>
<proteinExistence type="inferred from homology"/>
<sequence>MVTTAIDKYVYVIVKERFDKQIYVNYSIKEIVDRVGELKHELVREAMRKVGVKDGIEISFQSDVPSSGSGLGSSSTVTVGTLNALYQYTGRAVDAQKLARESCEIEIEKLGKPIGVQDQYIAAFGGVRFLEFKKSGKIVAEDLQLSEEILDDLKSCLMVFYTGRTRAAGSILQEQKENIKAKNVVLMKMAKQAREAKELLVAGKIYSLGKLMDEGWKLKRQLASRISDPEIERMYNAAKRAGAIGGKISGAGGGGFLTLFVPTGKREAVRKAVTACLPAGREMPVGLARDGSKVIFNIR</sequence>
<dbReference type="SUPFAM" id="SSF54211">
    <property type="entry name" value="Ribosomal protein S5 domain 2-like"/>
    <property type="match status" value="1"/>
</dbReference>
<evidence type="ECO:0000313" key="9">
    <source>
        <dbReference type="Proteomes" id="UP000034565"/>
    </source>
</evidence>
<dbReference type="Gene3D" id="3.30.230.120">
    <property type="match status" value="1"/>
</dbReference>